<sequence length="163" mass="17266">MSANVNFSTGSRKTNAAPSAPAVSASAAPALQNSASSSSKSKSRMILPYEVLFNLVGRRVTVVLTKGSQELEGTLESVDSDKGDMLLSDVVCYTWEPLRSSEEEETTAAATGKGQGTLSAVAEREGYYKCFGGGQRRELSRCSQAMVNSAFVALITPTLFIPE</sequence>
<evidence type="ECO:0000313" key="2">
    <source>
        <dbReference type="EMBL" id="AIN99737.1"/>
    </source>
</evidence>
<dbReference type="RefSeq" id="XP_010700444.1">
    <property type="nucleotide sequence ID" value="XM_010702142.1"/>
</dbReference>
<dbReference type="OrthoDB" id="273307at2759"/>
<gene>
    <name evidence="2" type="ORF">LPMP_281040</name>
</gene>
<dbReference type="EMBL" id="CP009397">
    <property type="protein sequence ID" value="AIN99737.1"/>
    <property type="molecule type" value="Genomic_DNA"/>
</dbReference>
<accession>A0A088RUE0</accession>
<organism evidence="2 3">
    <name type="scientific">Leishmania panamensis</name>
    <dbReference type="NCBI Taxonomy" id="5679"/>
    <lineage>
        <taxon>Eukaryota</taxon>
        <taxon>Discoba</taxon>
        <taxon>Euglenozoa</taxon>
        <taxon>Kinetoplastea</taxon>
        <taxon>Metakinetoplastina</taxon>
        <taxon>Trypanosomatida</taxon>
        <taxon>Trypanosomatidae</taxon>
        <taxon>Leishmaniinae</taxon>
        <taxon>Leishmania</taxon>
        <taxon>Leishmania guyanensis species complex</taxon>
    </lineage>
</organism>
<dbReference type="VEuPathDB" id="TriTrypDB:LPMP_281040"/>
<feature type="compositionally biased region" description="Low complexity" evidence="1">
    <location>
        <begin position="16"/>
        <end position="39"/>
    </location>
</feature>
<evidence type="ECO:0000313" key="3">
    <source>
        <dbReference type="Proteomes" id="UP000063063"/>
    </source>
</evidence>
<protein>
    <recommendedName>
        <fullName evidence="4">LSM domain-containing protein</fullName>
    </recommendedName>
</protein>
<feature type="region of interest" description="Disordered" evidence="1">
    <location>
        <begin position="1"/>
        <end position="39"/>
    </location>
</feature>
<dbReference type="GeneID" id="22576549"/>
<dbReference type="InterPro" id="IPR010920">
    <property type="entry name" value="LSM_dom_sf"/>
</dbReference>
<dbReference type="SUPFAM" id="SSF50182">
    <property type="entry name" value="Sm-like ribonucleoproteins"/>
    <property type="match status" value="1"/>
</dbReference>
<reference evidence="2 3" key="1">
    <citation type="journal article" date="2015" name="Sci. Rep.">
        <title>The genome of Leishmania panamensis: insights into genomics of the L. (Viannia) subgenus.</title>
        <authorList>
            <person name="Llanes A."/>
            <person name="Restrepo C.M."/>
            <person name="Vecchio G.D."/>
            <person name="Anguizola F.J."/>
            <person name="Lleonart R."/>
        </authorList>
    </citation>
    <scope>NUCLEOTIDE SEQUENCE [LARGE SCALE GENOMIC DNA]</scope>
    <source>
        <strain evidence="2 3">MHOM/PA/94/PSC-1</strain>
    </source>
</reference>
<proteinExistence type="predicted"/>
<keyword evidence="3" id="KW-1185">Reference proteome</keyword>
<dbReference type="eggNOG" id="ENOG502S8I7">
    <property type="taxonomic scope" value="Eukaryota"/>
</dbReference>
<feature type="compositionally biased region" description="Polar residues" evidence="1">
    <location>
        <begin position="1"/>
        <end position="14"/>
    </location>
</feature>
<dbReference type="Gene3D" id="2.30.30.100">
    <property type="match status" value="1"/>
</dbReference>
<dbReference type="VEuPathDB" id="TriTrypDB:LPAL13_280015900"/>
<evidence type="ECO:0000256" key="1">
    <source>
        <dbReference type="SAM" id="MobiDB-lite"/>
    </source>
</evidence>
<dbReference type="KEGG" id="lpan:LPMP_281040"/>
<name>A0A088RUE0_LEIPA</name>
<evidence type="ECO:0008006" key="4">
    <source>
        <dbReference type="Google" id="ProtNLM"/>
    </source>
</evidence>
<dbReference type="AlphaFoldDB" id="A0A088RUE0"/>
<dbReference type="Proteomes" id="UP000063063">
    <property type="component" value="Chromosome 28"/>
</dbReference>